<dbReference type="InterPro" id="IPR036869">
    <property type="entry name" value="J_dom_sf"/>
</dbReference>
<keyword evidence="1" id="KW-0812">Transmembrane</keyword>
<evidence type="ECO:0000256" key="1">
    <source>
        <dbReference type="SAM" id="Phobius"/>
    </source>
</evidence>
<keyword evidence="1" id="KW-1133">Transmembrane helix</keyword>
<feature type="transmembrane region" description="Helical" evidence="1">
    <location>
        <begin position="216"/>
        <end position="234"/>
    </location>
</feature>
<protein>
    <submittedName>
        <fullName evidence="3">DnaJ domain-containing protein</fullName>
    </submittedName>
</protein>
<gene>
    <name evidence="3" type="ORF">ACHKAR_13100</name>
</gene>
<feature type="transmembrane region" description="Helical" evidence="1">
    <location>
        <begin position="107"/>
        <end position="131"/>
    </location>
</feature>
<feature type="transmembrane region" description="Helical" evidence="1">
    <location>
        <begin position="246"/>
        <end position="264"/>
    </location>
</feature>
<organism evidence="3 4">
    <name type="scientific">Marinoscillum luteum</name>
    <dbReference type="NCBI Taxonomy" id="861051"/>
    <lineage>
        <taxon>Bacteria</taxon>
        <taxon>Pseudomonadati</taxon>
        <taxon>Bacteroidota</taxon>
        <taxon>Cytophagia</taxon>
        <taxon>Cytophagales</taxon>
        <taxon>Reichenbachiellaceae</taxon>
        <taxon>Marinoscillum</taxon>
    </lineage>
</organism>
<comment type="caution">
    <text evidence="3">The sequence shown here is derived from an EMBL/GenBank/DDBJ whole genome shotgun (WGS) entry which is preliminary data.</text>
</comment>
<dbReference type="InterPro" id="IPR001623">
    <property type="entry name" value="DnaJ_domain"/>
</dbReference>
<dbReference type="Proteomes" id="UP001610063">
    <property type="component" value="Unassembled WGS sequence"/>
</dbReference>
<dbReference type="PANTHER" id="PTHR44873">
    <property type="entry name" value="DNAJ HOMOLOG SUBFAMILY C MEMBER 30, MITOCHONDRIAL"/>
    <property type="match status" value="1"/>
</dbReference>
<keyword evidence="4" id="KW-1185">Reference proteome</keyword>
<dbReference type="EMBL" id="JBIPKE010000017">
    <property type="protein sequence ID" value="MFH6984383.1"/>
    <property type="molecule type" value="Genomic_DNA"/>
</dbReference>
<keyword evidence="1" id="KW-0472">Membrane</keyword>
<proteinExistence type="predicted"/>
<feature type="domain" description="J" evidence="2">
    <location>
        <begin position="4"/>
        <end position="82"/>
    </location>
</feature>
<dbReference type="RefSeq" id="WP_395417728.1">
    <property type="nucleotide sequence ID" value="NZ_JBIPKE010000017.1"/>
</dbReference>
<dbReference type="InterPro" id="IPR053025">
    <property type="entry name" value="Mito_ATP_Synthase-Asso"/>
</dbReference>
<name>A0ABW7N9V1_9BACT</name>
<dbReference type="CDD" id="cd06257">
    <property type="entry name" value="DnaJ"/>
    <property type="match status" value="1"/>
</dbReference>
<dbReference type="PRINTS" id="PR00625">
    <property type="entry name" value="JDOMAIN"/>
</dbReference>
<dbReference type="PROSITE" id="PS50076">
    <property type="entry name" value="DNAJ_2"/>
    <property type="match status" value="1"/>
</dbReference>
<dbReference type="Pfam" id="PF00226">
    <property type="entry name" value="DnaJ"/>
    <property type="match status" value="1"/>
</dbReference>
<evidence type="ECO:0000259" key="2">
    <source>
        <dbReference type="PROSITE" id="PS50076"/>
    </source>
</evidence>
<dbReference type="PANTHER" id="PTHR44873:SF1">
    <property type="entry name" value="DNAJ HOMOLOG SUBFAMILY C MEMBER 30, MITOCHONDRIAL"/>
    <property type="match status" value="1"/>
</dbReference>
<evidence type="ECO:0000313" key="4">
    <source>
        <dbReference type="Proteomes" id="UP001610063"/>
    </source>
</evidence>
<accession>A0ABW7N9V1</accession>
<dbReference type="SMART" id="SM00271">
    <property type="entry name" value="DnaJ"/>
    <property type="match status" value="1"/>
</dbReference>
<evidence type="ECO:0000313" key="3">
    <source>
        <dbReference type="EMBL" id="MFH6984383.1"/>
    </source>
</evidence>
<dbReference type="SUPFAM" id="SSF46565">
    <property type="entry name" value="Chaperone J-domain"/>
    <property type="match status" value="1"/>
</dbReference>
<sequence length="266" mass="31163">MKNEYLDTLGLQPGATKAEVKAAYRRLSKIHHPDISKDPNAKEKFIEINEAYNFLTKVGPTPHQETVSYNYNPYVSEYDQWRKEARRRAWQKAKEQERMQQEMIVKILKGFNVVALLIFLTNVVLIVDYILPKKEETQEILSIYRVYESGRHSKKTYRYDEIHFETVTMLFDRGEVTTLKDLGPTGRVVTTRLFHTPIAAYISIAGNEERHEQIYSIYRVFGFLIPAILLFLALYRYAVTSLDPKLTLALFLLAFFMIQLWILLLD</sequence>
<dbReference type="Gene3D" id="1.10.287.110">
    <property type="entry name" value="DnaJ domain"/>
    <property type="match status" value="1"/>
</dbReference>
<reference evidence="3 4" key="1">
    <citation type="journal article" date="2013" name="Int. J. Syst. Evol. Microbiol.">
        <title>Marinoscillum luteum sp. nov., isolated from marine sediment.</title>
        <authorList>
            <person name="Cha I.T."/>
            <person name="Park S.J."/>
            <person name="Kim S.J."/>
            <person name="Kim J.G."/>
            <person name="Jung M.Y."/>
            <person name="Shin K.S."/>
            <person name="Kwon K.K."/>
            <person name="Yang S.H."/>
            <person name="Seo Y.S."/>
            <person name="Rhee S.K."/>
        </authorList>
    </citation>
    <scope>NUCLEOTIDE SEQUENCE [LARGE SCALE GENOMIC DNA]</scope>
    <source>
        <strain evidence="3 4">KCTC 23939</strain>
    </source>
</reference>